<keyword evidence="3" id="KW-0378">Hydrolase</keyword>
<dbReference type="AlphaFoldDB" id="A0A6T8KQE8"/>
<dbReference type="GO" id="GO:0016791">
    <property type="term" value="F:phosphatase activity"/>
    <property type="evidence" value="ECO:0007669"/>
    <property type="project" value="TreeGrafter"/>
</dbReference>
<protein>
    <recommendedName>
        <fullName evidence="6">Tyrosine-protein phosphatase domain-containing protein</fullName>
    </recommendedName>
</protein>
<dbReference type="FunFam" id="3.90.190.10:FF:000035">
    <property type="entry name" value="Tyrosine phosphatase, putative"/>
    <property type="match status" value="1"/>
</dbReference>
<reference evidence="4" key="1">
    <citation type="submission" date="2021-01" db="EMBL/GenBank/DDBJ databases">
        <authorList>
            <person name="Corre E."/>
            <person name="Pelletier E."/>
            <person name="Niang G."/>
            <person name="Scheremetjew M."/>
            <person name="Finn R."/>
            <person name="Kale V."/>
            <person name="Holt S."/>
            <person name="Cochrane G."/>
            <person name="Meng A."/>
            <person name="Brown T."/>
            <person name="Cohen L."/>
        </authorList>
    </citation>
    <scope>NUCLEOTIDE SEQUENCE</scope>
    <source>
        <strain evidence="4">CCMP441</strain>
        <strain evidence="5">CCMP644</strain>
    </source>
</reference>
<accession>A0A6T8KQE8</accession>
<keyword evidence="2" id="KW-0963">Cytoplasm</keyword>
<name>A0A6T8KQE8_HEMAN</name>
<dbReference type="Pfam" id="PF03162">
    <property type="entry name" value="Y_phosphatase2"/>
    <property type="match status" value="1"/>
</dbReference>
<evidence type="ECO:0000313" key="4">
    <source>
        <dbReference type="EMBL" id="CAD8743796.1"/>
    </source>
</evidence>
<evidence type="ECO:0000256" key="3">
    <source>
        <dbReference type="ARBA" id="ARBA00022801"/>
    </source>
</evidence>
<gene>
    <name evidence="5" type="ORF">HAND00432_LOCUS15126</name>
    <name evidence="4" type="ORF">HAND1043_LOCUS10291</name>
</gene>
<dbReference type="InterPro" id="IPR029021">
    <property type="entry name" value="Prot-tyrosine_phosphatase-like"/>
</dbReference>
<dbReference type="InterPro" id="IPR004861">
    <property type="entry name" value="Siw14-like"/>
</dbReference>
<dbReference type="PANTHER" id="PTHR31126">
    <property type="entry name" value="TYROSINE-PROTEIN PHOSPHATASE"/>
    <property type="match status" value="1"/>
</dbReference>
<dbReference type="PANTHER" id="PTHR31126:SF18">
    <property type="entry name" value="PROTEIN-TYROSINE-PHOSPHATASE"/>
    <property type="match status" value="1"/>
</dbReference>
<dbReference type="SUPFAM" id="SSF52799">
    <property type="entry name" value="(Phosphotyrosine protein) phosphatases II"/>
    <property type="match status" value="1"/>
</dbReference>
<proteinExistence type="predicted"/>
<evidence type="ECO:0008006" key="6">
    <source>
        <dbReference type="Google" id="ProtNLM"/>
    </source>
</evidence>
<comment type="subcellular location">
    <subcellularLocation>
        <location evidence="1">Cytoplasm</location>
    </subcellularLocation>
</comment>
<dbReference type="Gene3D" id="3.90.190.10">
    <property type="entry name" value="Protein tyrosine phosphatase superfamily"/>
    <property type="match status" value="1"/>
</dbReference>
<sequence>MVVTVHPPALFGIVEEGVYRSQAPVEENLPFLAGLKLRTVIFLSPEVLIRGVVDWMHENNIQLSNLGLQFWKPDPSWTPLCDDLVKASLEMVLDVRNHPILLCCASGVYQTAPLVGCLRRVQNWNLTAVLDEYRAFAGGRARLVHEQYAELFDTDLITVPQHAPAWFVDYNLIDPRLEMVEKEALEAQLRSAEAIPEDQRTQEDGLLLRRCMFELRLMEQAWSSMLVSPGVAFSKQSILDDEDDD</sequence>
<evidence type="ECO:0000313" key="5">
    <source>
        <dbReference type="EMBL" id="CAD8961445.1"/>
    </source>
</evidence>
<dbReference type="CDD" id="cd14501">
    <property type="entry name" value="PFA-DSP"/>
    <property type="match status" value="1"/>
</dbReference>
<organism evidence="4">
    <name type="scientific">Hemiselmis andersenii</name>
    <name type="common">Cryptophyte alga</name>
    <dbReference type="NCBI Taxonomy" id="464988"/>
    <lineage>
        <taxon>Eukaryota</taxon>
        <taxon>Cryptophyceae</taxon>
        <taxon>Cryptomonadales</taxon>
        <taxon>Hemiselmidaceae</taxon>
        <taxon>Hemiselmis</taxon>
    </lineage>
</organism>
<evidence type="ECO:0000256" key="1">
    <source>
        <dbReference type="ARBA" id="ARBA00004496"/>
    </source>
</evidence>
<dbReference type="EMBL" id="HBFX01024846">
    <property type="protein sequence ID" value="CAD8961445.1"/>
    <property type="molecule type" value="Transcribed_RNA"/>
</dbReference>
<dbReference type="EMBL" id="HBFK01016710">
    <property type="protein sequence ID" value="CAD8743796.1"/>
    <property type="molecule type" value="Transcribed_RNA"/>
</dbReference>
<dbReference type="GO" id="GO:0005737">
    <property type="term" value="C:cytoplasm"/>
    <property type="evidence" value="ECO:0007669"/>
    <property type="project" value="UniProtKB-SubCell"/>
</dbReference>
<evidence type="ECO:0000256" key="2">
    <source>
        <dbReference type="ARBA" id="ARBA00022490"/>
    </source>
</evidence>